<dbReference type="Proteomes" id="UP000035037">
    <property type="component" value="Unassembled WGS sequence"/>
</dbReference>
<organism evidence="5 6">
    <name type="scientific">Candidatus Synechococcus spongiarum 15L</name>
    <dbReference type="NCBI Taxonomy" id="1608419"/>
    <lineage>
        <taxon>Bacteria</taxon>
        <taxon>Bacillati</taxon>
        <taxon>Cyanobacteriota</taxon>
        <taxon>Cyanophyceae</taxon>
        <taxon>Synechococcales</taxon>
        <taxon>Synechococcaceae</taxon>
        <taxon>Synechococcus</taxon>
    </lineage>
</organism>
<dbReference type="AlphaFoldDB" id="A0A0U1QK35"/>
<dbReference type="GO" id="GO:0008199">
    <property type="term" value="F:ferric iron binding"/>
    <property type="evidence" value="ECO:0007669"/>
    <property type="project" value="InterPro"/>
</dbReference>
<evidence type="ECO:0000313" key="5">
    <source>
        <dbReference type="EMBL" id="KKZ09930.1"/>
    </source>
</evidence>
<dbReference type="InterPro" id="IPR002177">
    <property type="entry name" value="DPS_DNA-bd"/>
</dbReference>
<dbReference type="GO" id="GO:0016722">
    <property type="term" value="F:oxidoreductase activity, acting on metal ions"/>
    <property type="evidence" value="ECO:0007669"/>
    <property type="project" value="InterPro"/>
</dbReference>
<evidence type="ECO:0000256" key="2">
    <source>
        <dbReference type="RuleBase" id="RU003875"/>
    </source>
</evidence>
<comment type="similarity">
    <text evidence="1 2">Belongs to the Dps family.</text>
</comment>
<dbReference type="PATRIC" id="fig|1608419.3.peg.1481"/>
<dbReference type="InterPro" id="IPR009078">
    <property type="entry name" value="Ferritin-like_SF"/>
</dbReference>
<dbReference type="InterPro" id="IPR023188">
    <property type="entry name" value="DPS_DNA-bd_CS"/>
</dbReference>
<accession>A0A0U1QK35</accession>
<evidence type="ECO:0000256" key="1">
    <source>
        <dbReference type="ARBA" id="ARBA00009497"/>
    </source>
</evidence>
<dbReference type="SUPFAM" id="SSF47240">
    <property type="entry name" value="Ferritin-like"/>
    <property type="match status" value="1"/>
</dbReference>
<dbReference type="NCBIfam" id="NF006975">
    <property type="entry name" value="PRK09448.1"/>
    <property type="match status" value="1"/>
</dbReference>
<dbReference type="PANTHER" id="PTHR42932:SF3">
    <property type="entry name" value="DNA PROTECTION DURING STARVATION PROTEIN"/>
    <property type="match status" value="1"/>
</dbReference>
<dbReference type="PRINTS" id="PR01346">
    <property type="entry name" value="HELNAPAPROT"/>
</dbReference>
<evidence type="ECO:0000313" key="6">
    <source>
        <dbReference type="Proteomes" id="UP000035037"/>
    </source>
</evidence>
<reference evidence="6" key="1">
    <citation type="submission" date="2015-02" db="EMBL/GenBank/DDBJ databases">
        <authorList>
            <person name="Slaby B."/>
            <person name="Hentschel U."/>
        </authorList>
    </citation>
    <scope>NUCLEOTIDE SEQUENCE [LARGE SCALE GENOMIC DNA]</scope>
</reference>
<feature type="region of interest" description="Disordered" evidence="3">
    <location>
        <begin position="160"/>
        <end position="187"/>
    </location>
</feature>
<dbReference type="InterPro" id="IPR012347">
    <property type="entry name" value="Ferritin-like"/>
</dbReference>
<feature type="domain" description="Ferritin/DPS" evidence="4">
    <location>
        <begin position="22"/>
        <end position="161"/>
    </location>
</feature>
<sequence length="187" mass="19793">MNPALHPSKIDLSEATRREMAELLNARLADAVDLLTQMKQAHWNVKGPSFIALHELFDTIHGEVLTHVDNLAERVVTMGGVAFGTAAVAAHRSILPTYPLDISSGSDHVEAVSGALAAFGGVIRRAIAAAGTAGDADTEDLFVEISRAVDKSLWLVEAHAQGGDGTPQGEESRRQGDARLAHSTPMV</sequence>
<gene>
    <name evidence="5" type="ORF">TQ37_10670</name>
</gene>
<dbReference type="PROSITE" id="PS00818">
    <property type="entry name" value="DPS_1"/>
    <property type="match status" value="1"/>
</dbReference>
<name>A0A0U1QK35_9SYNE</name>
<dbReference type="InterPro" id="IPR008331">
    <property type="entry name" value="Ferritin_DPS_dom"/>
</dbReference>
<dbReference type="STRING" id="431041.FLM9_1134"/>
<dbReference type="PIRSF" id="PIRSF005900">
    <property type="entry name" value="Dps"/>
    <property type="match status" value="1"/>
</dbReference>
<dbReference type="Gene3D" id="1.20.1260.10">
    <property type="match status" value="1"/>
</dbReference>
<evidence type="ECO:0000259" key="4">
    <source>
        <dbReference type="Pfam" id="PF00210"/>
    </source>
</evidence>
<reference evidence="5 6" key="2">
    <citation type="submission" date="2015-05" db="EMBL/GenBank/DDBJ databases">
        <title>Lifestyle Evolution in Cyanobacterial Symbionts of Sponges.</title>
        <authorList>
            <person name="Burgsdorf I."/>
            <person name="Slaby B.M."/>
            <person name="Handley K.M."/>
            <person name="Haber M."/>
            <person name="Blom J."/>
            <person name="Marshall C.W."/>
            <person name="Gilbert J.A."/>
            <person name="Hentschel U."/>
            <person name="Steindler L."/>
        </authorList>
    </citation>
    <scope>NUCLEOTIDE SEQUENCE [LARGE SCALE GENOMIC DNA]</scope>
    <source>
        <strain evidence="5">15L</strain>
    </source>
</reference>
<protein>
    <recommendedName>
        <fullName evidence="4">Ferritin/DPS domain-containing protein</fullName>
    </recommendedName>
</protein>
<proteinExistence type="inferred from homology"/>
<comment type="caution">
    <text evidence="5">The sequence shown here is derived from an EMBL/GenBank/DDBJ whole genome shotgun (WGS) entry which is preliminary data.</text>
</comment>
<dbReference type="Pfam" id="PF00210">
    <property type="entry name" value="Ferritin"/>
    <property type="match status" value="1"/>
</dbReference>
<dbReference type="CDD" id="cd01043">
    <property type="entry name" value="DPS"/>
    <property type="match status" value="1"/>
</dbReference>
<dbReference type="PANTHER" id="PTHR42932">
    <property type="entry name" value="GENERAL STRESS PROTEIN 20U"/>
    <property type="match status" value="1"/>
</dbReference>
<feature type="compositionally biased region" description="Basic and acidic residues" evidence="3">
    <location>
        <begin position="170"/>
        <end position="180"/>
    </location>
</feature>
<evidence type="ECO:0000256" key="3">
    <source>
        <dbReference type="SAM" id="MobiDB-lite"/>
    </source>
</evidence>
<dbReference type="EMBL" id="JYFQ01000229">
    <property type="protein sequence ID" value="KKZ09930.1"/>
    <property type="molecule type" value="Genomic_DNA"/>
</dbReference>